<dbReference type="EMBL" id="JARJLG010000414">
    <property type="protein sequence ID" value="KAJ7712907.1"/>
    <property type="molecule type" value="Genomic_DNA"/>
</dbReference>
<evidence type="ECO:0000313" key="2">
    <source>
        <dbReference type="EMBL" id="KAJ7712907.1"/>
    </source>
</evidence>
<organism evidence="2 3">
    <name type="scientific">Mycena maculata</name>
    <dbReference type="NCBI Taxonomy" id="230809"/>
    <lineage>
        <taxon>Eukaryota</taxon>
        <taxon>Fungi</taxon>
        <taxon>Dikarya</taxon>
        <taxon>Basidiomycota</taxon>
        <taxon>Agaricomycotina</taxon>
        <taxon>Agaricomycetes</taxon>
        <taxon>Agaricomycetidae</taxon>
        <taxon>Agaricales</taxon>
        <taxon>Marasmiineae</taxon>
        <taxon>Mycenaceae</taxon>
        <taxon>Mycena</taxon>
    </lineage>
</organism>
<feature type="region of interest" description="Disordered" evidence="1">
    <location>
        <begin position="409"/>
        <end position="431"/>
    </location>
</feature>
<dbReference type="InterPro" id="IPR023213">
    <property type="entry name" value="CAT-like_dom_sf"/>
</dbReference>
<evidence type="ECO:0000313" key="3">
    <source>
        <dbReference type="Proteomes" id="UP001215280"/>
    </source>
</evidence>
<reference evidence="2" key="1">
    <citation type="submission" date="2023-03" db="EMBL/GenBank/DDBJ databases">
        <title>Massive genome expansion in bonnet fungi (Mycena s.s.) driven by repeated elements and novel gene families across ecological guilds.</title>
        <authorList>
            <consortium name="Lawrence Berkeley National Laboratory"/>
            <person name="Harder C.B."/>
            <person name="Miyauchi S."/>
            <person name="Viragh M."/>
            <person name="Kuo A."/>
            <person name="Thoen E."/>
            <person name="Andreopoulos B."/>
            <person name="Lu D."/>
            <person name="Skrede I."/>
            <person name="Drula E."/>
            <person name="Henrissat B."/>
            <person name="Morin E."/>
            <person name="Kohler A."/>
            <person name="Barry K."/>
            <person name="LaButti K."/>
            <person name="Morin E."/>
            <person name="Salamov A."/>
            <person name="Lipzen A."/>
            <person name="Mereny Z."/>
            <person name="Hegedus B."/>
            <person name="Baldrian P."/>
            <person name="Stursova M."/>
            <person name="Weitz H."/>
            <person name="Taylor A."/>
            <person name="Grigoriev I.V."/>
            <person name="Nagy L.G."/>
            <person name="Martin F."/>
            <person name="Kauserud H."/>
        </authorList>
    </citation>
    <scope>NUCLEOTIDE SEQUENCE</scope>
    <source>
        <strain evidence="2">CBHHK188m</strain>
    </source>
</reference>
<accession>A0AAD7H6T1</accession>
<dbReference type="Proteomes" id="UP001215280">
    <property type="component" value="Unassembled WGS sequence"/>
</dbReference>
<protein>
    <submittedName>
        <fullName evidence="2">Uncharacterized protein</fullName>
    </submittedName>
</protein>
<gene>
    <name evidence="2" type="ORF">DFH07DRAFT_400696</name>
</gene>
<evidence type="ECO:0000256" key="1">
    <source>
        <dbReference type="SAM" id="MobiDB-lite"/>
    </source>
</evidence>
<keyword evidence="3" id="KW-1185">Reference proteome</keyword>
<dbReference type="Gene3D" id="3.30.559.10">
    <property type="entry name" value="Chloramphenicol acetyltransferase-like domain"/>
    <property type="match status" value="1"/>
</dbReference>
<sequence>MSQRDEPTEPSTVATRPSYHRVLSQNELSYFLPSRAFGLNDMFLHLIVRAPPGLLSPLRLRMVWAILRLRHTLLACQIQMDPGCYDEAQFKYTPPASPSEAVEEAGDTVRVYDDKTGPELVEAFINPTSPRKLSSRRIACIDVAKHGEVSPGIEEYHIIVMTIHAVTDGVSVHRHGNIILELLCGSSTPGGPPRTDAELAYLLDLEWKMRWAQPRVGEVIVPATEDRLPSPRSKFQMAAWTVDHQNLEKRAIGGHVLPRLKNQTCKQVIEQKYFDVQETSAILAKCKEQRTTLANASFALCNFAWIRTAQNHPEFYASKSLPMMFYTAVSLRRHLPLAPLSSYTSLALTYCNIVLPSFIPRSVDPRAMFWLRARSAQSQMSIFCRSPLISARSHIMSAKRGLRAKAFAKQDDEDDGMPQQKPIQAPSPGASTVPSVALMGISFLGDLDQIYRTDRYPSAQLVNSFGQVRKAPGGIMLFTQMLHGEFSVALGWDVAAFPPGVIEEFLDNFADSVREYILGFSSDMSTKL</sequence>
<comment type="caution">
    <text evidence="2">The sequence shown here is derived from an EMBL/GenBank/DDBJ whole genome shotgun (WGS) entry which is preliminary data.</text>
</comment>
<name>A0AAD7H6T1_9AGAR</name>
<dbReference type="AlphaFoldDB" id="A0AAD7H6T1"/>
<proteinExistence type="predicted"/>